<organism evidence="2 3">
    <name type="scientific">Streptomyces spongiicola</name>
    <dbReference type="NCBI Taxonomy" id="1690221"/>
    <lineage>
        <taxon>Bacteria</taxon>
        <taxon>Bacillati</taxon>
        <taxon>Actinomycetota</taxon>
        <taxon>Actinomycetes</taxon>
        <taxon>Kitasatosporales</taxon>
        <taxon>Streptomycetaceae</taxon>
        <taxon>Streptomyces</taxon>
    </lineage>
</organism>
<evidence type="ECO:0000313" key="2">
    <source>
        <dbReference type="EMBL" id="AWK11779.1"/>
    </source>
</evidence>
<name>A0ABN5KT61_9ACTN</name>
<keyword evidence="3" id="KW-1185">Reference proteome</keyword>
<accession>A0ABN5KT61</accession>
<feature type="region of interest" description="Disordered" evidence="1">
    <location>
        <begin position="1"/>
        <end position="32"/>
    </location>
</feature>
<dbReference type="Proteomes" id="UP000245051">
    <property type="component" value="Chromosome"/>
</dbReference>
<evidence type="ECO:0000256" key="1">
    <source>
        <dbReference type="SAM" id="MobiDB-lite"/>
    </source>
</evidence>
<sequence>MTDVHRVAPAGPVGLGRSVGPTAEGAHPRPRCRRRCRRTLLGGPGAPPVPVAGFRSRRAAPVAGVRRPVRLRPPPVPASSAATTRAAPFTGCGEVLVRVGSWLPRGVATR</sequence>
<protein>
    <submittedName>
        <fullName evidence="2">Uncharacterized protein</fullName>
    </submittedName>
</protein>
<reference evidence="2 3" key="1">
    <citation type="submission" date="2018-05" db="EMBL/GenBank/DDBJ databases">
        <title>Complete genome sequence of the Type Strain of Streptomyces spongiicola HNM0071, the producer of staurosporine.</title>
        <authorList>
            <person name="Zhou S."/>
            <person name="Huang X."/>
        </authorList>
    </citation>
    <scope>NUCLEOTIDE SEQUENCE [LARGE SCALE GENOMIC DNA]</scope>
    <source>
        <strain evidence="2 3">HNM0071</strain>
    </source>
</reference>
<dbReference type="EMBL" id="CP029254">
    <property type="protein sequence ID" value="AWK11779.1"/>
    <property type="molecule type" value="Genomic_DNA"/>
</dbReference>
<gene>
    <name evidence="2" type="ORF">DDQ41_25890</name>
</gene>
<evidence type="ECO:0000313" key="3">
    <source>
        <dbReference type="Proteomes" id="UP000245051"/>
    </source>
</evidence>
<proteinExistence type="predicted"/>